<evidence type="ECO:0000313" key="2">
    <source>
        <dbReference type="Proteomes" id="UP000002945"/>
    </source>
</evidence>
<dbReference type="HOGENOM" id="CLU_098265_0_0_10"/>
<sequence>MHKFLFLLLVAITLLFVTNSFSQSRYNDYNRFGISAGIHQFDIRTDDLTTTKSTGFQAGLSTRGTVAKHFDMVYFLFLNRHEVNILGRETLLSANEEIPFQLLAAKIGVLGSYKIIEKHLSFEFGPALQFSDKFEVEGKYSDYILQGYDTFTANEARQTSRLNLMGIVGISTGFQSFKISLQYEYGFSNVLSKLTVNNNKLKGTIEQLSVLATFYL</sequence>
<organism evidence="1 2">
    <name type="scientific">Kordia algicida OT-1</name>
    <dbReference type="NCBI Taxonomy" id="391587"/>
    <lineage>
        <taxon>Bacteria</taxon>
        <taxon>Pseudomonadati</taxon>
        <taxon>Bacteroidota</taxon>
        <taxon>Flavobacteriia</taxon>
        <taxon>Flavobacteriales</taxon>
        <taxon>Flavobacteriaceae</taxon>
        <taxon>Kordia</taxon>
    </lineage>
</organism>
<keyword evidence="2" id="KW-1185">Reference proteome</keyword>
<dbReference type="AlphaFoldDB" id="A9DRR0"/>
<dbReference type="OrthoDB" id="1143271at2"/>
<dbReference type="Proteomes" id="UP000002945">
    <property type="component" value="Unassembled WGS sequence"/>
</dbReference>
<proteinExistence type="predicted"/>
<dbReference type="eggNOG" id="ENOG502ZBS7">
    <property type="taxonomic scope" value="Bacteria"/>
</dbReference>
<protein>
    <recommendedName>
        <fullName evidence="3">Outer membrane protein beta-barrel domain-containing protein</fullName>
    </recommendedName>
</protein>
<evidence type="ECO:0000313" key="1">
    <source>
        <dbReference type="EMBL" id="EDP96830.1"/>
    </source>
</evidence>
<evidence type="ECO:0008006" key="3">
    <source>
        <dbReference type="Google" id="ProtNLM"/>
    </source>
</evidence>
<accession>A9DRR0</accession>
<gene>
    <name evidence="1" type="ORF">KAOT1_16743</name>
</gene>
<dbReference type="STRING" id="391587.KAOT1_16743"/>
<dbReference type="EMBL" id="ABIB01000003">
    <property type="protein sequence ID" value="EDP96830.1"/>
    <property type="molecule type" value="Genomic_DNA"/>
</dbReference>
<dbReference type="RefSeq" id="WP_007095884.1">
    <property type="nucleotide sequence ID" value="NZ_CP142125.1"/>
</dbReference>
<reference evidence="1 2" key="1">
    <citation type="journal article" date="2011" name="J. Bacteriol.">
        <title>Genome sequence of the algicidal bacterium Kordia algicida OT-1.</title>
        <authorList>
            <person name="Lee H.S."/>
            <person name="Kang S.G."/>
            <person name="Kwon K.K."/>
            <person name="Lee J.H."/>
            <person name="Kim S.J."/>
        </authorList>
    </citation>
    <scope>NUCLEOTIDE SEQUENCE [LARGE SCALE GENOMIC DNA]</scope>
    <source>
        <strain evidence="1 2">OT-1</strain>
    </source>
</reference>
<comment type="caution">
    <text evidence="1">The sequence shown here is derived from an EMBL/GenBank/DDBJ whole genome shotgun (WGS) entry which is preliminary data.</text>
</comment>
<name>A9DRR0_9FLAO</name>